<keyword evidence="2" id="KW-1185">Reference proteome</keyword>
<accession>A0A318SNA2</accession>
<reference evidence="1 2" key="1">
    <citation type="submission" date="2018-06" db="EMBL/GenBank/DDBJ databases">
        <title>Genomic Encyclopedia of Type Strains, Phase IV (KMG-IV): sequencing the most valuable type-strain genomes for metagenomic binning, comparative biology and taxonomic classification.</title>
        <authorList>
            <person name="Goeker M."/>
        </authorList>
    </citation>
    <scope>NUCLEOTIDE SEQUENCE [LARGE SCALE GENOMIC DNA]</scope>
    <source>
        <strain evidence="1 2">DSM 18048</strain>
    </source>
</reference>
<evidence type="ECO:0008006" key="3">
    <source>
        <dbReference type="Google" id="ProtNLM"/>
    </source>
</evidence>
<dbReference type="PROSITE" id="PS51257">
    <property type="entry name" value="PROKAR_LIPOPROTEIN"/>
    <property type="match status" value="1"/>
</dbReference>
<evidence type="ECO:0000313" key="2">
    <source>
        <dbReference type="Proteomes" id="UP000248326"/>
    </source>
</evidence>
<gene>
    <name evidence="1" type="ORF">DES52_101176</name>
</gene>
<dbReference type="AlphaFoldDB" id="A0A318SNA2"/>
<proteinExistence type="predicted"/>
<sequence>MKNFVAAVGLTALLASCGQYQLQPNVNVGVSTTDATATQVATKTVTPATETAPEKTTWTIGDAGPATFVFSARPGSQGGYITGYRIDRDVVDGDDVTQDPPTTVLKQNVFVPSGFTCTGVNATQSCPITDASTRPANGLPSAPIDLGLASGLGNLVVANDRSVSRSLDITFLGVSSSGAPFEIKVSNIVARGIKAGDE</sequence>
<dbReference type="Proteomes" id="UP000248326">
    <property type="component" value="Unassembled WGS sequence"/>
</dbReference>
<dbReference type="OrthoDB" id="70493at2"/>
<protein>
    <recommendedName>
        <fullName evidence="3">Lipoprotein</fullName>
    </recommendedName>
</protein>
<organism evidence="1 2">
    <name type="scientific">Deinococcus yavapaiensis KR-236</name>
    <dbReference type="NCBI Taxonomy" id="694435"/>
    <lineage>
        <taxon>Bacteria</taxon>
        <taxon>Thermotogati</taxon>
        <taxon>Deinococcota</taxon>
        <taxon>Deinococci</taxon>
        <taxon>Deinococcales</taxon>
        <taxon>Deinococcaceae</taxon>
        <taxon>Deinococcus</taxon>
    </lineage>
</organism>
<name>A0A318SNA2_9DEIO</name>
<dbReference type="RefSeq" id="WP_110884871.1">
    <property type="nucleotide sequence ID" value="NZ_QJSX01000001.1"/>
</dbReference>
<evidence type="ECO:0000313" key="1">
    <source>
        <dbReference type="EMBL" id="PYE56372.1"/>
    </source>
</evidence>
<comment type="caution">
    <text evidence="1">The sequence shown here is derived from an EMBL/GenBank/DDBJ whole genome shotgun (WGS) entry which is preliminary data.</text>
</comment>
<dbReference type="EMBL" id="QJSX01000001">
    <property type="protein sequence ID" value="PYE56372.1"/>
    <property type="molecule type" value="Genomic_DNA"/>
</dbReference>